<keyword evidence="14 15" id="KW-0456">Lyase</keyword>
<evidence type="ECO:0000256" key="3">
    <source>
        <dbReference type="ARBA" id="ARBA00007811"/>
    </source>
</evidence>
<evidence type="ECO:0000256" key="11">
    <source>
        <dbReference type="ARBA" id="ARBA00023098"/>
    </source>
</evidence>
<dbReference type="PANTHER" id="PTHR11035:SF35">
    <property type="entry name" value="VERY-LONG-CHAIN (3R)-3-HYDROXYACYL-COA DEHYDRATASE"/>
    <property type="match status" value="1"/>
</dbReference>
<comment type="similarity">
    <text evidence="3 15">Belongs to the very long-chain fatty acids dehydratase HACD family.</text>
</comment>
<keyword evidence="5 15" id="KW-0444">Lipid biosynthesis</keyword>
<keyword evidence="7 15" id="KW-0256">Endoplasmic reticulum</keyword>
<keyword evidence="13 15" id="KW-0275">Fatty acid biosynthesis</keyword>
<evidence type="ECO:0000256" key="13">
    <source>
        <dbReference type="ARBA" id="ARBA00023160"/>
    </source>
</evidence>
<dbReference type="GO" id="GO:0030148">
    <property type="term" value="P:sphingolipid biosynthetic process"/>
    <property type="evidence" value="ECO:0007669"/>
    <property type="project" value="TreeGrafter"/>
</dbReference>
<evidence type="ECO:0000259" key="16">
    <source>
        <dbReference type="PROSITE" id="PS51203"/>
    </source>
</evidence>
<feature type="transmembrane region" description="Helical" evidence="15">
    <location>
        <begin position="257"/>
        <end position="280"/>
    </location>
</feature>
<evidence type="ECO:0000256" key="5">
    <source>
        <dbReference type="ARBA" id="ARBA00022516"/>
    </source>
</evidence>
<dbReference type="Gene3D" id="2.60.40.790">
    <property type="match status" value="1"/>
</dbReference>
<evidence type="ECO:0000256" key="15">
    <source>
        <dbReference type="RuleBase" id="RU363109"/>
    </source>
</evidence>
<evidence type="ECO:0000256" key="2">
    <source>
        <dbReference type="ARBA" id="ARBA00005194"/>
    </source>
</evidence>
<sequence>MPSSSPFVYWAQDKDSLFFRVDIRDAQDVSAKVDGKRLNFNAEGTGAQGRQTYQFSLPLADKVDTKVQVNTNAARVEIQLTKANNKEFWDNLTSDSKRLPWLKFDFDRWKDPDGDDENEEDNFDHLGFDDYMKTNERGAYKKWARDLANDFVKDGKSKDANQERLDRLYLFVYNICMFLAHFYVLMVLAYGYVTKRSAYFTHFWEEQHLSFFVCTGLQYMDVLHGITGMTKSGYKTGLIQVTGRLTALFIIHKNPEIHAVASTFCLMFVYFMIEIFRYPYYSLSSLQIESKPITWLRYNMWIPLYPTGLFLESVTMFRSIPYYYHSEKLGFVMPNIINMSFNFGVFLALFLVTAFPYISYLLLSHMHRQRAKKINDAEKKRE</sequence>
<dbReference type="InterPro" id="IPR008978">
    <property type="entry name" value="HSP20-like_chaperone"/>
</dbReference>
<keyword evidence="8 15" id="KW-0276">Fatty acid metabolism</keyword>
<keyword evidence="9 15" id="KW-1133">Transmembrane helix</keyword>
<dbReference type="WBParaSite" id="ACRNAN_Path_112.g402.t1">
    <property type="protein sequence ID" value="ACRNAN_Path_112.g402.t1"/>
    <property type="gene ID" value="ACRNAN_Path_112.g402"/>
</dbReference>
<dbReference type="PANTHER" id="PTHR11035">
    <property type="entry name" value="VERY-LONG-CHAIN (3R)-3-HYDROXYACYL-COA DEHYDRATASE"/>
    <property type="match status" value="1"/>
</dbReference>
<evidence type="ECO:0000313" key="17">
    <source>
        <dbReference type="Proteomes" id="UP000887540"/>
    </source>
</evidence>
<evidence type="ECO:0000256" key="6">
    <source>
        <dbReference type="ARBA" id="ARBA00022692"/>
    </source>
</evidence>
<comment type="catalytic activity">
    <reaction evidence="15">
        <text>a very-long-chain (3R)-3-hydroxyacyl-CoA = a very-long-chain (2E)-enoyl-CoA + H2O</text>
        <dbReference type="Rhea" id="RHEA:45812"/>
        <dbReference type="ChEBI" id="CHEBI:15377"/>
        <dbReference type="ChEBI" id="CHEBI:83728"/>
        <dbReference type="ChEBI" id="CHEBI:85440"/>
        <dbReference type="EC" id="4.2.1.134"/>
    </reaction>
</comment>
<dbReference type="CDD" id="cd06465">
    <property type="entry name" value="p23_hB-ind1_like"/>
    <property type="match status" value="1"/>
</dbReference>
<evidence type="ECO:0000313" key="18">
    <source>
        <dbReference type="WBParaSite" id="ACRNAN_Path_112.g402.t1"/>
    </source>
</evidence>
<evidence type="ECO:0000256" key="7">
    <source>
        <dbReference type="ARBA" id="ARBA00022824"/>
    </source>
</evidence>
<dbReference type="GO" id="GO:0005789">
    <property type="term" value="C:endoplasmic reticulum membrane"/>
    <property type="evidence" value="ECO:0007669"/>
    <property type="project" value="UniProtKB-SubCell"/>
</dbReference>
<dbReference type="Proteomes" id="UP000887540">
    <property type="component" value="Unplaced"/>
</dbReference>
<comment type="caution">
    <text evidence="15">Lacks conserved residue(s) required for the propagation of feature annotation.</text>
</comment>
<proteinExistence type="inferred from homology"/>
<reference evidence="18" key="1">
    <citation type="submission" date="2022-11" db="UniProtKB">
        <authorList>
            <consortium name="WormBaseParasite"/>
        </authorList>
    </citation>
    <scope>IDENTIFICATION</scope>
</reference>
<evidence type="ECO:0000256" key="8">
    <source>
        <dbReference type="ARBA" id="ARBA00022832"/>
    </source>
</evidence>
<comment type="function">
    <text evidence="15">Catalyzes the third of the four reactions of the long-chain fatty acids elongation cycle. This endoplasmic reticulum-bound enzymatic process, allows the addition of two carbons to the chain of long- and very long-chain fatty acids/VLCFAs per cycle. This enzyme catalyzes the dehydration of the 3-hydroxyacyl-CoA intermediate into trans-2,3-enoyl-CoA, within each cycle of fatty acid elongation. Thereby, it participates to the production of VLCFAs of different chain lengths that are involved in multiple biological processes as precursors of membrane lipids and lipid mediators.</text>
</comment>
<dbReference type="AlphaFoldDB" id="A0A914BVV1"/>
<keyword evidence="10" id="KW-0175">Coiled coil</keyword>
<dbReference type="GO" id="GO:0102158">
    <property type="term" value="F:very-long-chain (3R)-3-hydroxyacyl-CoA dehydratase activity"/>
    <property type="evidence" value="ECO:0007669"/>
    <property type="project" value="UniProtKB-EC"/>
</dbReference>
<evidence type="ECO:0000256" key="12">
    <source>
        <dbReference type="ARBA" id="ARBA00023136"/>
    </source>
</evidence>
<evidence type="ECO:0000256" key="9">
    <source>
        <dbReference type="ARBA" id="ARBA00022989"/>
    </source>
</evidence>
<dbReference type="PROSITE" id="PS51203">
    <property type="entry name" value="CS"/>
    <property type="match status" value="1"/>
</dbReference>
<dbReference type="SUPFAM" id="SSF49764">
    <property type="entry name" value="HSP20-like chaperones"/>
    <property type="match status" value="1"/>
</dbReference>
<feature type="transmembrane region" description="Helical" evidence="15">
    <location>
        <begin position="168"/>
        <end position="193"/>
    </location>
</feature>
<evidence type="ECO:0000256" key="10">
    <source>
        <dbReference type="ARBA" id="ARBA00023054"/>
    </source>
</evidence>
<dbReference type="InterPro" id="IPR007052">
    <property type="entry name" value="CS_dom"/>
</dbReference>
<feature type="transmembrane region" description="Helical" evidence="15">
    <location>
        <begin position="343"/>
        <end position="363"/>
    </location>
</feature>
<comment type="subcellular location">
    <subcellularLocation>
        <location evidence="1 15">Endoplasmic reticulum membrane</location>
        <topology evidence="1 15">Multi-pass membrane protein</topology>
    </subcellularLocation>
</comment>
<dbReference type="Pfam" id="PF04387">
    <property type="entry name" value="PTPLA"/>
    <property type="match status" value="1"/>
</dbReference>
<keyword evidence="17" id="KW-1185">Reference proteome</keyword>
<accession>A0A914BVV1</accession>
<evidence type="ECO:0000256" key="4">
    <source>
        <dbReference type="ARBA" id="ARBA00013122"/>
    </source>
</evidence>
<dbReference type="GO" id="GO:0042761">
    <property type="term" value="P:very long-chain fatty acid biosynthetic process"/>
    <property type="evidence" value="ECO:0007669"/>
    <property type="project" value="TreeGrafter"/>
</dbReference>
<keyword evidence="12 15" id="KW-0472">Membrane</keyword>
<name>A0A914BVV1_9BILA</name>
<evidence type="ECO:0000256" key="1">
    <source>
        <dbReference type="ARBA" id="ARBA00004477"/>
    </source>
</evidence>
<organism evidence="17 18">
    <name type="scientific">Acrobeloides nanus</name>
    <dbReference type="NCBI Taxonomy" id="290746"/>
    <lineage>
        <taxon>Eukaryota</taxon>
        <taxon>Metazoa</taxon>
        <taxon>Ecdysozoa</taxon>
        <taxon>Nematoda</taxon>
        <taxon>Chromadorea</taxon>
        <taxon>Rhabditida</taxon>
        <taxon>Tylenchina</taxon>
        <taxon>Cephalobomorpha</taxon>
        <taxon>Cephaloboidea</taxon>
        <taxon>Cephalobidae</taxon>
        <taxon>Acrobeloides</taxon>
    </lineage>
</organism>
<keyword evidence="6 15" id="KW-0812">Transmembrane</keyword>
<dbReference type="InterPro" id="IPR007482">
    <property type="entry name" value="Tyr_Pase-like_PTPLA"/>
</dbReference>
<dbReference type="GO" id="GO:0030497">
    <property type="term" value="P:fatty acid elongation"/>
    <property type="evidence" value="ECO:0007669"/>
    <property type="project" value="TreeGrafter"/>
</dbReference>
<comment type="pathway">
    <text evidence="2 15">Lipid metabolism; fatty acid biosynthesis.</text>
</comment>
<feature type="domain" description="CS" evidence="16">
    <location>
        <begin position="3"/>
        <end position="93"/>
    </location>
</feature>
<evidence type="ECO:0000256" key="14">
    <source>
        <dbReference type="ARBA" id="ARBA00023239"/>
    </source>
</evidence>
<keyword evidence="11 15" id="KW-0443">Lipid metabolism</keyword>
<dbReference type="EC" id="4.2.1.134" evidence="4 15"/>
<protein>
    <recommendedName>
        <fullName evidence="4 15">Very-long-chain (3R)-3-hydroxyacyl-CoA dehydratase</fullName>
        <ecNumber evidence="4 15">4.2.1.134</ecNumber>
    </recommendedName>
</protein>